<accession>A0A3Q1HGE3</accession>
<evidence type="ECO:0000256" key="1">
    <source>
        <dbReference type="ARBA" id="ARBA00004236"/>
    </source>
</evidence>
<keyword evidence="6" id="KW-1015">Disulfide bond</keyword>
<organism evidence="11 12">
    <name type="scientific">Anabas testudineus</name>
    <name type="common">Climbing perch</name>
    <name type="synonym">Anthias testudineus</name>
    <dbReference type="NCBI Taxonomy" id="64144"/>
    <lineage>
        <taxon>Eukaryota</taxon>
        <taxon>Metazoa</taxon>
        <taxon>Chordata</taxon>
        <taxon>Craniata</taxon>
        <taxon>Vertebrata</taxon>
        <taxon>Euteleostomi</taxon>
        <taxon>Actinopterygii</taxon>
        <taxon>Neopterygii</taxon>
        <taxon>Teleostei</taxon>
        <taxon>Neoteleostei</taxon>
        <taxon>Acanthomorphata</taxon>
        <taxon>Anabantaria</taxon>
        <taxon>Anabantiformes</taxon>
        <taxon>Anabantoidei</taxon>
        <taxon>Anabantidae</taxon>
        <taxon>Anabas</taxon>
    </lineage>
</organism>
<dbReference type="InterPro" id="IPR013783">
    <property type="entry name" value="Ig-like_fold"/>
</dbReference>
<dbReference type="SUPFAM" id="SSF48726">
    <property type="entry name" value="Immunoglobulin"/>
    <property type="match status" value="2"/>
</dbReference>
<evidence type="ECO:0000256" key="7">
    <source>
        <dbReference type="ARBA" id="ARBA00023180"/>
    </source>
</evidence>
<keyword evidence="4" id="KW-0391">Immunity</keyword>
<dbReference type="OrthoDB" id="6370831at2759"/>
<feature type="signal peptide" evidence="9">
    <location>
        <begin position="1"/>
        <end position="16"/>
    </location>
</feature>
<dbReference type="GO" id="GO:0009617">
    <property type="term" value="P:response to bacterium"/>
    <property type="evidence" value="ECO:0007669"/>
    <property type="project" value="TreeGrafter"/>
</dbReference>
<evidence type="ECO:0000256" key="6">
    <source>
        <dbReference type="ARBA" id="ARBA00023157"/>
    </source>
</evidence>
<dbReference type="CDD" id="cd00099">
    <property type="entry name" value="IgV"/>
    <property type="match status" value="1"/>
</dbReference>
<name>A0A3Q1HGE3_ANATE</name>
<feature type="chain" id="PRO_5018749509" description="Ig-like domain-containing protein" evidence="9">
    <location>
        <begin position="17"/>
        <end position="312"/>
    </location>
</feature>
<dbReference type="SMART" id="SM00406">
    <property type="entry name" value="IGv"/>
    <property type="match status" value="1"/>
</dbReference>
<feature type="domain" description="Ig-like" evidence="10">
    <location>
        <begin position="126"/>
        <end position="226"/>
    </location>
</feature>
<dbReference type="InterPro" id="IPR036179">
    <property type="entry name" value="Ig-like_dom_sf"/>
</dbReference>
<dbReference type="InterPro" id="IPR052051">
    <property type="entry name" value="TCR_complex_component"/>
</dbReference>
<keyword evidence="2" id="KW-1003">Cell membrane</keyword>
<dbReference type="InterPro" id="IPR013106">
    <property type="entry name" value="Ig_V-set"/>
</dbReference>
<evidence type="ECO:0000259" key="10">
    <source>
        <dbReference type="PROSITE" id="PS50835"/>
    </source>
</evidence>
<feature type="transmembrane region" description="Helical" evidence="8">
    <location>
        <begin position="249"/>
        <end position="268"/>
    </location>
</feature>
<reference evidence="11" key="2">
    <citation type="submission" date="2025-08" db="UniProtKB">
        <authorList>
            <consortium name="Ensembl"/>
        </authorList>
    </citation>
    <scope>IDENTIFICATION</scope>
</reference>
<dbReference type="Pfam" id="PF07686">
    <property type="entry name" value="V-set"/>
    <property type="match status" value="1"/>
</dbReference>
<keyword evidence="8" id="KW-1133">Transmembrane helix</keyword>
<dbReference type="PANTHER" id="PTHR19433">
    <property type="entry name" value="T-CELL RECEPTOR ALPHA CHAIN V REGION-RELATED"/>
    <property type="match status" value="1"/>
</dbReference>
<evidence type="ECO:0000256" key="2">
    <source>
        <dbReference type="ARBA" id="ARBA00022475"/>
    </source>
</evidence>
<dbReference type="PANTHER" id="PTHR19433:SF111">
    <property type="entry name" value="T CELL RECEPTOR ALPHA VARIABLE 4"/>
    <property type="match status" value="1"/>
</dbReference>
<evidence type="ECO:0000313" key="11">
    <source>
        <dbReference type="Ensembl" id="ENSATEP00000003988.1"/>
    </source>
</evidence>
<evidence type="ECO:0000256" key="5">
    <source>
        <dbReference type="ARBA" id="ARBA00023136"/>
    </source>
</evidence>
<keyword evidence="7" id="KW-0325">Glycoprotein</keyword>
<dbReference type="PROSITE" id="PS50835">
    <property type="entry name" value="IG_LIKE"/>
    <property type="match status" value="2"/>
</dbReference>
<evidence type="ECO:0000256" key="8">
    <source>
        <dbReference type="SAM" id="Phobius"/>
    </source>
</evidence>
<protein>
    <recommendedName>
        <fullName evidence="10">Ig-like domain-containing protein</fullName>
    </recommendedName>
</protein>
<dbReference type="InParanoid" id="A0A3Q1HGE3"/>
<dbReference type="AlphaFoldDB" id="A0A3Q1HGE3"/>
<reference evidence="11" key="3">
    <citation type="submission" date="2025-09" db="UniProtKB">
        <authorList>
            <consortium name="Ensembl"/>
        </authorList>
    </citation>
    <scope>IDENTIFICATION</scope>
</reference>
<dbReference type="GeneTree" id="ENSGT01030000234530"/>
<evidence type="ECO:0000313" key="12">
    <source>
        <dbReference type="Proteomes" id="UP000265040"/>
    </source>
</evidence>
<proteinExistence type="predicted"/>
<sequence>MYILFYLLLILRDGRCTDNQTFATKIVVVGENVTLTCTYQITTDIETYFWIKLAVGNLPEVLAKANSFDYNGWNVISRITTKQEPGSFFLNIPKTKLSDTGFYYCLKSHRFNITFLKGTFLIIKEPEADITAIVQDSPTDPVYSGDLVTLQCSILFDSAKKTCPEDHSVYWFSIGLDESRSNYIYALVNSSDQCERSTDAQSLQKCVYNFSKSVSSSDAGTYYCAVATCGEILYGDGTKLDCDTQDNTIVFLLCVALAISLITIAVLVSRNEDTLVYSVPKFTKRKTGKAGRRNAEMKEETIYTDVRAFVID</sequence>
<evidence type="ECO:0000256" key="4">
    <source>
        <dbReference type="ARBA" id="ARBA00022859"/>
    </source>
</evidence>
<evidence type="ECO:0000256" key="9">
    <source>
        <dbReference type="SAM" id="SignalP"/>
    </source>
</evidence>
<keyword evidence="8" id="KW-0812">Transmembrane</keyword>
<dbReference type="SMART" id="SM00409">
    <property type="entry name" value="IG"/>
    <property type="match status" value="2"/>
</dbReference>
<dbReference type="InterPro" id="IPR003599">
    <property type="entry name" value="Ig_sub"/>
</dbReference>
<comment type="subcellular location">
    <subcellularLocation>
        <location evidence="1">Cell membrane</location>
    </subcellularLocation>
</comment>
<dbReference type="GO" id="GO:0005886">
    <property type="term" value="C:plasma membrane"/>
    <property type="evidence" value="ECO:0007669"/>
    <property type="project" value="UniProtKB-SubCell"/>
</dbReference>
<dbReference type="InterPro" id="IPR007110">
    <property type="entry name" value="Ig-like_dom"/>
</dbReference>
<feature type="domain" description="Ig-like" evidence="10">
    <location>
        <begin position="30"/>
        <end position="109"/>
    </location>
</feature>
<dbReference type="Gene3D" id="2.60.40.10">
    <property type="entry name" value="Immunoglobulins"/>
    <property type="match status" value="2"/>
</dbReference>
<dbReference type="OMA" id="CDCCKGE"/>
<reference evidence="11" key="1">
    <citation type="submission" date="2021-04" db="EMBL/GenBank/DDBJ databases">
        <authorList>
            <consortium name="Wellcome Sanger Institute Data Sharing"/>
        </authorList>
    </citation>
    <scope>NUCLEOTIDE SEQUENCE [LARGE SCALE GENOMIC DNA]</scope>
</reference>
<dbReference type="Proteomes" id="UP000265040">
    <property type="component" value="Chromosome 10"/>
</dbReference>
<dbReference type="GO" id="GO:0002376">
    <property type="term" value="P:immune system process"/>
    <property type="evidence" value="ECO:0007669"/>
    <property type="project" value="UniProtKB-KW"/>
</dbReference>
<dbReference type="Ensembl" id="ENSATET00000004024.2">
    <property type="protein sequence ID" value="ENSATEP00000003988.1"/>
    <property type="gene ID" value="ENSATEG00000002759.2"/>
</dbReference>
<evidence type="ECO:0000256" key="3">
    <source>
        <dbReference type="ARBA" id="ARBA00022729"/>
    </source>
</evidence>
<keyword evidence="5 8" id="KW-0472">Membrane</keyword>
<keyword evidence="12" id="KW-1185">Reference proteome</keyword>
<keyword evidence="3 9" id="KW-0732">Signal</keyword>